<dbReference type="PANTHER" id="PTHR33048">
    <property type="entry name" value="PTH11-LIKE INTEGRAL MEMBRANE PROTEIN (AFU_ORTHOLOGUE AFUA_5G11245)"/>
    <property type="match status" value="1"/>
</dbReference>
<feature type="compositionally biased region" description="Basic residues" evidence="15">
    <location>
        <begin position="456"/>
        <end position="465"/>
    </location>
</feature>
<feature type="chain" id="PRO_5003180008" evidence="17">
    <location>
        <begin position="24"/>
        <end position="473"/>
    </location>
</feature>
<evidence type="ECO:0000313" key="19">
    <source>
        <dbReference type="EMBL" id="EFQ35636.1"/>
    </source>
</evidence>
<dbReference type="Pfam" id="PF05730">
    <property type="entry name" value="CFEM"/>
    <property type="match status" value="1"/>
</dbReference>
<dbReference type="HOGENOM" id="CLU_028200_6_0_1"/>
<evidence type="ECO:0000313" key="20">
    <source>
        <dbReference type="Proteomes" id="UP000008782"/>
    </source>
</evidence>
<evidence type="ECO:0000256" key="12">
    <source>
        <dbReference type="ARBA" id="ARBA00023288"/>
    </source>
</evidence>
<organism evidence="20">
    <name type="scientific">Colletotrichum graminicola (strain M1.001 / M2 / FGSC 10212)</name>
    <name type="common">Maize anthracnose fungus</name>
    <name type="synonym">Glomerella graminicola</name>
    <dbReference type="NCBI Taxonomy" id="645133"/>
    <lineage>
        <taxon>Eukaryota</taxon>
        <taxon>Fungi</taxon>
        <taxon>Dikarya</taxon>
        <taxon>Ascomycota</taxon>
        <taxon>Pezizomycotina</taxon>
        <taxon>Sordariomycetes</taxon>
        <taxon>Hypocreomycetidae</taxon>
        <taxon>Glomerellales</taxon>
        <taxon>Glomerellaceae</taxon>
        <taxon>Colletotrichum</taxon>
        <taxon>Colletotrichum graminicola species complex</taxon>
    </lineage>
</organism>
<evidence type="ECO:0000256" key="6">
    <source>
        <dbReference type="ARBA" id="ARBA00022622"/>
    </source>
</evidence>
<dbReference type="Pfam" id="PF20684">
    <property type="entry name" value="Fung_rhodopsin"/>
    <property type="match status" value="1"/>
</dbReference>
<evidence type="ECO:0000256" key="7">
    <source>
        <dbReference type="ARBA" id="ARBA00022692"/>
    </source>
</evidence>
<dbReference type="OrthoDB" id="4682787at2759"/>
<feature type="domain" description="CFEM" evidence="18">
    <location>
        <begin position="9"/>
        <end position="120"/>
    </location>
</feature>
<dbReference type="GO" id="GO:0005576">
    <property type="term" value="C:extracellular region"/>
    <property type="evidence" value="ECO:0007669"/>
    <property type="project" value="UniProtKB-SubCell"/>
</dbReference>
<evidence type="ECO:0000256" key="4">
    <source>
        <dbReference type="ARBA" id="ARBA00010031"/>
    </source>
</evidence>
<keyword evidence="9 16" id="KW-1133">Transmembrane helix</keyword>
<feature type="transmembrane region" description="Helical" evidence="16">
    <location>
        <begin position="178"/>
        <end position="204"/>
    </location>
</feature>
<gene>
    <name evidence="19" type="ORF">GLRG_10780</name>
</gene>
<evidence type="ECO:0000256" key="11">
    <source>
        <dbReference type="ARBA" id="ARBA00023157"/>
    </source>
</evidence>
<feature type="region of interest" description="Disordered" evidence="15">
    <location>
        <begin position="375"/>
        <end position="402"/>
    </location>
</feature>
<evidence type="ECO:0000256" key="14">
    <source>
        <dbReference type="PROSITE-ProRule" id="PRU01356"/>
    </source>
</evidence>
<dbReference type="STRING" id="645133.E3QXN3"/>
<dbReference type="EMBL" id="GG697397">
    <property type="protein sequence ID" value="EFQ35636.1"/>
    <property type="molecule type" value="Genomic_DNA"/>
</dbReference>
<keyword evidence="11 14" id="KW-1015">Disulfide bond</keyword>
<comment type="subcellular location">
    <subcellularLocation>
        <location evidence="2">Membrane</location>
        <topology evidence="2">Lipid-anchor</topology>
        <topology evidence="2">GPI-anchor</topology>
    </subcellularLocation>
    <subcellularLocation>
        <location evidence="1">Membrane</location>
        <topology evidence="1">Multi-pass membrane protein</topology>
    </subcellularLocation>
    <subcellularLocation>
        <location evidence="3">Secreted</location>
    </subcellularLocation>
</comment>
<name>E3QXN3_COLGM</name>
<evidence type="ECO:0000256" key="15">
    <source>
        <dbReference type="SAM" id="MobiDB-lite"/>
    </source>
</evidence>
<evidence type="ECO:0000256" key="17">
    <source>
        <dbReference type="SAM" id="SignalP"/>
    </source>
</evidence>
<feature type="disulfide bond" evidence="14">
    <location>
        <begin position="37"/>
        <end position="77"/>
    </location>
</feature>
<dbReference type="VEuPathDB" id="FungiDB:GLRG_10780"/>
<evidence type="ECO:0000256" key="16">
    <source>
        <dbReference type="SAM" id="Phobius"/>
    </source>
</evidence>
<evidence type="ECO:0000256" key="2">
    <source>
        <dbReference type="ARBA" id="ARBA00004589"/>
    </source>
</evidence>
<comment type="similarity">
    <text evidence="4">Belongs to the RBT5 family.</text>
</comment>
<dbReference type="PROSITE" id="PS51257">
    <property type="entry name" value="PROKAR_LIPOPROTEIN"/>
    <property type="match status" value="1"/>
</dbReference>
<keyword evidence="12" id="KW-0449">Lipoprotein</keyword>
<dbReference type="PANTHER" id="PTHR33048:SF143">
    <property type="entry name" value="EXTRACELLULAR MEMBRANE PROTEIN CFEM DOMAIN-CONTAINING PROTEIN-RELATED"/>
    <property type="match status" value="1"/>
</dbReference>
<feature type="transmembrane region" description="Helical" evidence="16">
    <location>
        <begin position="269"/>
        <end position="290"/>
    </location>
</feature>
<evidence type="ECO:0000256" key="13">
    <source>
        <dbReference type="ARBA" id="ARBA00038359"/>
    </source>
</evidence>
<dbReference type="PROSITE" id="PS52012">
    <property type="entry name" value="CFEM"/>
    <property type="match status" value="1"/>
</dbReference>
<evidence type="ECO:0000256" key="3">
    <source>
        <dbReference type="ARBA" id="ARBA00004613"/>
    </source>
</evidence>
<keyword evidence="5" id="KW-0964">Secreted</keyword>
<feature type="transmembrane region" description="Helical" evidence="16">
    <location>
        <begin position="107"/>
        <end position="126"/>
    </location>
</feature>
<evidence type="ECO:0000256" key="9">
    <source>
        <dbReference type="ARBA" id="ARBA00022989"/>
    </source>
</evidence>
<evidence type="ECO:0000256" key="1">
    <source>
        <dbReference type="ARBA" id="ARBA00004141"/>
    </source>
</evidence>
<sequence length="473" mass="51461">MAAPIRFLALFASLLGLASLACASPVTPLDLTALPGCAATCILHEIGRSDCSFGNQTCLCADTTYNSLVEECVIANCTVKQGLVTKNTTLTACGTPSSTETDGTLEWLRVVLFIIPTFFFTVRMVSKYLQLSTWGWDDTTFVFAYIVLAAFLPGNYYITEAGSGRDTWTLTPDQITKVLLIVYIFNLLYATCLSLIKGSIILLYLRIFPDTKIRKVLWGTLAFNGALWIVYIGPATFICKPISFFWQGWSGEMEGHCINMHAASVSHSVLQLTFDVVLLVLLASQIWGLNMSPRKKIAVLLVFSTGIFLTAVGAYRVKSLTVFAASDNPTVNTYEAAIWSHVELATGACVACFPSTRQVWNWMVPTLAEITGVKSKYGSSNESTPESTPPSPPSDYSRKQSGKQSWLSRIAADLNTNVSLRDMRSTSAASLVESKDPSAVPARYGEVGNDSGVVKGRGRQHKRANPRVDAAVS</sequence>
<feature type="transmembrane region" description="Helical" evidence="16">
    <location>
        <begin position="216"/>
        <end position="238"/>
    </location>
</feature>
<evidence type="ECO:0000259" key="18">
    <source>
        <dbReference type="PROSITE" id="PS52012"/>
    </source>
</evidence>
<feature type="disulfide bond" evidence="14">
    <location>
        <begin position="51"/>
        <end position="58"/>
    </location>
</feature>
<evidence type="ECO:0000256" key="5">
    <source>
        <dbReference type="ARBA" id="ARBA00022525"/>
    </source>
</evidence>
<comment type="similarity">
    <text evidence="13">Belongs to the SAT4 family.</text>
</comment>
<feature type="region of interest" description="Disordered" evidence="15">
    <location>
        <begin position="426"/>
        <end position="473"/>
    </location>
</feature>
<dbReference type="InterPro" id="IPR049326">
    <property type="entry name" value="Rhodopsin_dom_fungi"/>
</dbReference>
<feature type="transmembrane region" description="Helical" evidence="16">
    <location>
        <begin position="297"/>
        <end position="317"/>
    </location>
</feature>
<keyword evidence="6" id="KW-0325">Glycoprotein</keyword>
<evidence type="ECO:0000256" key="10">
    <source>
        <dbReference type="ARBA" id="ARBA00023136"/>
    </source>
</evidence>
<feature type="disulfide bond" evidence="14">
    <location>
        <begin position="41"/>
        <end position="72"/>
    </location>
</feature>
<keyword evidence="10 16" id="KW-0472">Membrane</keyword>
<dbReference type="Proteomes" id="UP000008782">
    <property type="component" value="Unassembled WGS sequence"/>
</dbReference>
<feature type="transmembrane region" description="Helical" evidence="16">
    <location>
        <begin position="138"/>
        <end position="158"/>
    </location>
</feature>
<keyword evidence="7 16" id="KW-0812">Transmembrane</keyword>
<dbReference type="RefSeq" id="XP_008099656.1">
    <property type="nucleotide sequence ID" value="XM_008101465.1"/>
</dbReference>
<keyword evidence="20" id="KW-1185">Reference proteome</keyword>
<dbReference type="SMART" id="SM00747">
    <property type="entry name" value="CFEM"/>
    <property type="match status" value="1"/>
</dbReference>
<dbReference type="GeneID" id="24416145"/>
<dbReference type="GO" id="GO:0098552">
    <property type="term" value="C:side of membrane"/>
    <property type="evidence" value="ECO:0007669"/>
    <property type="project" value="UniProtKB-KW"/>
</dbReference>
<feature type="signal peptide" evidence="17">
    <location>
        <begin position="1"/>
        <end position="23"/>
    </location>
</feature>
<accession>E3QXN3</accession>
<feature type="disulfide bond" evidence="14">
    <location>
        <begin position="60"/>
        <end position="93"/>
    </location>
</feature>
<proteinExistence type="inferred from homology"/>
<protein>
    <submittedName>
        <fullName evidence="19">CFEM domain-containing protein</fullName>
    </submittedName>
</protein>
<dbReference type="InterPro" id="IPR052337">
    <property type="entry name" value="SAT4-like"/>
</dbReference>
<dbReference type="eggNOG" id="ENOG502SKG6">
    <property type="taxonomic scope" value="Eukaryota"/>
</dbReference>
<keyword evidence="6" id="KW-0336">GPI-anchor</keyword>
<dbReference type="InterPro" id="IPR008427">
    <property type="entry name" value="Extracellular_membr_CFEM_dom"/>
</dbReference>
<comment type="caution">
    <text evidence="14">Lacks conserved residue(s) required for the propagation of feature annotation.</text>
</comment>
<evidence type="ECO:0000256" key="8">
    <source>
        <dbReference type="ARBA" id="ARBA00022729"/>
    </source>
</evidence>
<dbReference type="AlphaFoldDB" id="E3QXN3"/>
<keyword evidence="8 17" id="KW-0732">Signal</keyword>
<reference evidence="20" key="1">
    <citation type="journal article" date="2012" name="Nat. Genet.">
        <title>Lifestyle transitions in plant pathogenic Colletotrichum fungi deciphered by genome and transcriptome analyses.</title>
        <authorList>
            <person name="O'Connell R.J."/>
            <person name="Thon M.R."/>
            <person name="Hacquard S."/>
            <person name="Amyotte S.G."/>
            <person name="Kleemann J."/>
            <person name="Torres M.F."/>
            <person name="Damm U."/>
            <person name="Buiate E.A."/>
            <person name="Epstein L."/>
            <person name="Alkan N."/>
            <person name="Altmueller J."/>
            <person name="Alvarado-Balderrama L."/>
            <person name="Bauser C.A."/>
            <person name="Becker C."/>
            <person name="Birren B.W."/>
            <person name="Chen Z."/>
            <person name="Choi J."/>
            <person name="Crouch J.A."/>
            <person name="Duvick J.P."/>
            <person name="Farman M.A."/>
            <person name="Gan P."/>
            <person name="Heiman D."/>
            <person name="Henrissat B."/>
            <person name="Howard R.J."/>
            <person name="Kabbage M."/>
            <person name="Koch C."/>
            <person name="Kracher B."/>
            <person name="Kubo Y."/>
            <person name="Law A.D."/>
            <person name="Lebrun M.-H."/>
            <person name="Lee Y.-H."/>
            <person name="Miyara I."/>
            <person name="Moore N."/>
            <person name="Neumann U."/>
            <person name="Nordstroem K."/>
            <person name="Panaccione D.G."/>
            <person name="Panstruga R."/>
            <person name="Place M."/>
            <person name="Proctor R.H."/>
            <person name="Prusky D."/>
            <person name="Rech G."/>
            <person name="Reinhardt R."/>
            <person name="Rollins J.A."/>
            <person name="Rounsley S."/>
            <person name="Schardl C.L."/>
            <person name="Schwartz D.C."/>
            <person name="Shenoy N."/>
            <person name="Shirasu K."/>
            <person name="Sikhakolli U.R."/>
            <person name="Stueber K."/>
            <person name="Sukno S.A."/>
            <person name="Sweigard J.A."/>
            <person name="Takano Y."/>
            <person name="Takahara H."/>
            <person name="Trail F."/>
            <person name="van der Does H.C."/>
            <person name="Voll L.M."/>
            <person name="Will I."/>
            <person name="Young S."/>
            <person name="Zeng Q."/>
            <person name="Zhang J."/>
            <person name="Zhou S."/>
            <person name="Dickman M.B."/>
            <person name="Schulze-Lefert P."/>
            <person name="Ver Loren van Themaat E."/>
            <person name="Ma L.-J."/>
            <person name="Vaillancourt L.J."/>
        </authorList>
    </citation>
    <scope>NUCLEOTIDE SEQUENCE [LARGE SCALE GENOMIC DNA]</scope>
    <source>
        <strain evidence="20">M1.001 / M2 / FGSC 10212</strain>
    </source>
</reference>